<dbReference type="AlphaFoldDB" id="A0A1R4FWJ9"/>
<dbReference type="PIRSF" id="PIRSF000194">
    <property type="entry name" value="DHFR"/>
    <property type="match status" value="1"/>
</dbReference>
<dbReference type="PROSITE" id="PS51330">
    <property type="entry name" value="DHFR_2"/>
    <property type="match status" value="1"/>
</dbReference>
<accession>A0A1R4FWJ9</accession>
<comment type="pathway">
    <text evidence="1 7">Cofactor biosynthesis; tetrahydrofolate biosynthesis; 5,6,7,8-tetrahydrofolate from 7,8-dihydrofolate: step 1/1.</text>
</comment>
<keyword evidence="6 7" id="KW-0560">Oxidoreductase</keyword>
<dbReference type="PANTHER" id="PTHR48069">
    <property type="entry name" value="DIHYDROFOLATE REDUCTASE"/>
    <property type="match status" value="1"/>
</dbReference>
<dbReference type="GO" id="GO:0046654">
    <property type="term" value="P:tetrahydrofolate biosynthetic process"/>
    <property type="evidence" value="ECO:0007669"/>
    <property type="project" value="UniProtKB-UniPathway"/>
</dbReference>
<dbReference type="UniPathway" id="UPA00077">
    <property type="reaction ID" value="UER00158"/>
</dbReference>
<dbReference type="GeneID" id="303172981"/>
<protein>
    <recommendedName>
        <fullName evidence="3 7">Dihydrofolate reductase</fullName>
        <ecNumber evidence="3 7">1.5.1.3</ecNumber>
    </recommendedName>
</protein>
<feature type="domain" description="DHFR" evidence="9">
    <location>
        <begin position="1"/>
        <end position="161"/>
    </location>
</feature>
<proteinExistence type="inferred from homology"/>
<dbReference type="GO" id="GO:0046452">
    <property type="term" value="P:dihydrofolate metabolic process"/>
    <property type="evidence" value="ECO:0007669"/>
    <property type="project" value="TreeGrafter"/>
</dbReference>
<dbReference type="SUPFAM" id="SSF53597">
    <property type="entry name" value="Dihydrofolate reductase-like"/>
    <property type="match status" value="1"/>
</dbReference>
<dbReference type="Pfam" id="PF00186">
    <property type="entry name" value="DHFR_1"/>
    <property type="match status" value="1"/>
</dbReference>
<keyword evidence="5 7" id="KW-0521">NADP</keyword>
<evidence type="ECO:0000256" key="8">
    <source>
        <dbReference type="RuleBase" id="RU004474"/>
    </source>
</evidence>
<evidence type="ECO:0000256" key="2">
    <source>
        <dbReference type="ARBA" id="ARBA00009539"/>
    </source>
</evidence>
<name>A0A1R4FWJ9_9MICO</name>
<evidence type="ECO:0000256" key="4">
    <source>
        <dbReference type="ARBA" id="ARBA00022563"/>
    </source>
</evidence>
<dbReference type="GO" id="GO:0050661">
    <property type="term" value="F:NADP binding"/>
    <property type="evidence" value="ECO:0007669"/>
    <property type="project" value="InterPro"/>
</dbReference>
<dbReference type="EMBL" id="FUHU01000028">
    <property type="protein sequence ID" value="SJM60286.1"/>
    <property type="molecule type" value="Genomic_DNA"/>
</dbReference>
<dbReference type="InterPro" id="IPR012259">
    <property type="entry name" value="DHFR"/>
</dbReference>
<dbReference type="PRINTS" id="PR00070">
    <property type="entry name" value="DHFR"/>
</dbReference>
<dbReference type="GO" id="GO:0046655">
    <property type="term" value="P:folic acid metabolic process"/>
    <property type="evidence" value="ECO:0007669"/>
    <property type="project" value="TreeGrafter"/>
</dbReference>
<dbReference type="GO" id="GO:0006730">
    <property type="term" value="P:one-carbon metabolic process"/>
    <property type="evidence" value="ECO:0007669"/>
    <property type="project" value="UniProtKB-KW"/>
</dbReference>
<evidence type="ECO:0000256" key="7">
    <source>
        <dbReference type="PIRNR" id="PIRNR000194"/>
    </source>
</evidence>
<organism evidence="10 11">
    <name type="scientific">Agrococcus casei LMG 22410</name>
    <dbReference type="NCBI Taxonomy" id="1255656"/>
    <lineage>
        <taxon>Bacteria</taxon>
        <taxon>Bacillati</taxon>
        <taxon>Actinomycetota</taxon>
        <taxon>Actinomycetes</taxon>
        <taxon>Micrococcales</taxon>
        <taxon>Microbacteriaceae</taxon>
        <taxon>Agrococcus</taxon>
    </lineage>
</organism>
<comment type="similarity">
    <text evidence="2 7 8">Belongs to the dihydrofolate reductase family.</text>
</comment>
<dbReference type="Proteomes" id="UP000195787">
    <property type="component" value="Unassembled WGS sequence"/>
</dbReference>
<keyword evidence="4 7" id="KW-0554">One-carbon metabolism</keyword>
<dbReference type="InterPro" id="IPR001796">
    <property type="entry name" value="DHFR_dom"/>
</dbReference>
<gene>
    <name evidence="10" type="ORF">CZ674_07095</name>
</gene>
<dbReference type="PROSITE" id="PS00075">
    <property type="entry name" value="DHFR_1"/>
    <property type="match status" value="1"/>
</dbReference>
<dbReference type="Gene3D" id="3.40.430.10">
    <property type="entry name" value="Dihydrofolate Reductase, subunit A"/>
    <property type="match status" value="1"/>
</dbReference>
<reference evidence="10 11" key="1">
    <citation type="submission" date="2017-02" db="EMBL/GenBank/DDBJ databases">
        <authorList>
            <person name="Peterson S.W."/>
        </authorList>
    </citation>
    <scope>NUCLEOTIDE SEQUENCE [LARGE SCALE GENOMIC DNA]</scope>
    <source>
        <strain evidence="10 11">LMG 22410</strain>
    </source>
</reference>
<dbReference type="RefSeq" id="WP_234988485.1">
    <property type="nucleotide sequence ID" value="NZ_FUHU01000028.1"/>
</dbReference>
<evidence type="ECO:0000256" key="3">
    <source>
        <dbReference type="ARBA" id="ARBA00012856"/>
    </source>
</evidence>
<sequence length="162" mass="17571">MIWAEARGRVIGTGDGMPWHVPEDLAHFKSTTMGHPVIMGRGTWNSIPERFRPFPGRHNIVLTTQSDFSADGAEVVDSLEAAIVAAAEHGDTCWVVGGGSVYEQAIDRADVLEVTHLDIDAEGSVLAPAIGRDWQTVTADPDEGFHVSGKGVPYRFVSYRRA</sequence>
<dbReference type="PANTHER" id="PTHR48069:SF3">
    <property type="entry name" value="DIHYDROFOLATE REDUCTASE"/>
    <property type="match status" value="1"/>
</dbReference>
<dbReference type="EC" id="1.5.1.3" evidence="3 7"/>
<dbReference type="CDD" id="cd00209">
    <property type="entry name" value="DHFR"/>
    <property type="match status" value="1"/>
</dbReference>
<dbReference type="InterPro" id="IPR024072">
    <property type="entry name" value="DHFR-like_dom_sf"/>
</dbReference>
<comment type="function">
    <text evidence="7">Key enzyme in folate metabolism. Catalyzes an essential reaction for de novo glycine and purine synthesis, and for DNA precursor synthesis.</text>
</comment>
<evidence type="ECO:0000256" key="6">
    <source>
        <dbReference type="ARBA" id="ARBA00023002"/>
    </source>
</evidence>
<comment type="catalytic activity">
    <reaction evidence="7">
        <text>(6S)-5,6,7,8-tetrahydrofolate + NADP(+) = 7,8-dihydrofolate + NADPH + H(+)</text>
        <dbReference type="Rhea" id="RHEA:15009"/>
        <dbReference type="ChEBI" id="CHEBI:15378"/>
        <dbReference type="ChEBI" id="CHEBI:57451"/>
        <dbReference type="ChEBI" id="CHEBI:57453"/>
        <dbReference type="ChEBI" id="CHEBI:57783"/>
        <dbReference type="ChEBI" id="CHEBI:58349"/>
        <dbReference type="EC" id="1.5.1.3"/>
    </reaction>
</comment>
<evidence type="ECO:0000259" key="9">
    <source>
        <dbReference type="PROSITE" id="PS51330"/>
    </source>
</evidence>
<keyword evidence="11" id="KW-1185">Reference proteome</keyword>
<evidence type="ECO:0000256" key="1">
    <source>
        <dbReference type="ARBA" id="ARBA00004903"/>
    </source>
</evidence>
<evidence type="ECO:0000313" key="11">
    <source>
        <dbReference type="Proteomes" id="UP000195787"/>
    </source>
</evidence>
<dbReference type="GO" id="GO:0004146">
    <property type="term" value="F:dihydrofolate reductase activity"/>
    <property type="evidence" value="ECO:0007669"/>
    <property type="project" value="UniProtKB-EC"/>
</dbReference>
<evidence type="ECO:0000313" key="10">
    <source>
        <dbReference type="EMBL" id="SJM60286.1"/>
    </source>
</evidence>
<dbReference type="InterPro" id="IPR017925">
    <property type="entry name" value="DHFR_CS"/>
</dbReference>
<evidence type="ECO:0000256" key="5">
    <source>
        <dbReference type="ARBA" id="ARBA00022857"/>
    </source>
</evidence>
<dbReference type="GO" id="GO:0005829">
    <property type="term" value="C:cytosol"/>
    <property type="evidence" value="ECO:0007669"/>
    <property type="project" value="TreeGrafter"/>
</dbReference>